<dbReference type="AlphaFoldDB" id="A0A9J6F4E6"/>
<accession>A0A9J6F4E6</accession>
<reference evidence="2" key="1">
    <citation type="journal article" date="2020" name="Cell">
        <title>Large-Scale Comparative Analyses of Tick Genomes Elucidate Their Genetic Diversity and Vector Capacities.</title>
        <authorList>
            <consortium name="Tick Genome and Microbiome Consortium (TIGMIC)"/>
            <person name="Jia N."/>
            <person name="Wang J."/>
            <person name="Shi W."/>
            <person name="Du L."/>
            <person name="Sun Y."/>
            <person name="Zhan W."/>
            <person name="Jiang J.F."/>
            <person name="Wang Q."/>
            <person name="Zhang B."/>
            <person name="Ji P."/>
            <person name="Bell-Sakyi L."/>
            <person name="Cui X.M."/>
            <person name="Yuan T.T."/>
            <person name="Jiang B.G."/>
            <person name="Yang W.F."/>
            <person name="Lam T.T."/>
            <person name="Chang Q.C."/>
            <person name="Ding S.J."/>
            <person name="Wang X.J."/>
            <person name="Zhu J.G."/>
            <person name="Ruan X.D."/>
            <person name="Zhao L."/>
            <person name="Wei J.T."/>
            <person name="Ye R.Z."/>
            <person name="Que T.C."/>
            <person name="Du C.H."/>
            <person name="Zhou Y.H."/>
            <person name="Cheng J.X."/>
            <person name="Dai P.F."/>
            <person name="Guo W.B."/>
            <person name="Han X.H."/>
            <person name="Huang E.J."/>
            <person name="Li L.F."/>
            <person name="Wei W."/>
            <person name="Gao Y.C."/>
            <person name="Liu J.Z."/>
            <person name="Shao H.Z."/>
            <person name="Wang X."/>
            <person name="Wang C.C."/>
            <person name="Yang T.C."/>
            <person name="Huo Q.B."/>
            <person name="Li W."/>
            <person name="Chen H.Y."/>
            <person name="Chen S.E."/>
            <person name="Zhou L.G."/>
            <person name="Ni X.B."/>
            <person name="Tian J.H."/>
            <person name="Sheng Y."/>
            <person name="Liu T."/>
            <person name="Pan Y.S."/>
            <person name="Xia L.Y."/>
            <person name="Li J."/>
            <person name="Zhao F."/>
            <person name="Cao W.C."/>
        </authorList>
    </citation>
    <scope>NUCLEOTIDE SEQUENCE</scope>
    <source>
        <strain evidence="2">Rmic-2018</strain>
    </source>
</reference>
<dbReference type="InterPro" id="IPR056752">
    <property type="entry name" value="EFL1"/>
</dbReference>
<evidence type="ECO:0000313" key="2">
    <source>
        <dbReference type="EMBL" id="KAH8041085.1"/>
    </source>
</evidence>
<dbReference type="InterPro" id="IPR014721">
    <property type="entry name" value="Ribsml_uS5_D2-typ_fold_subgr"/>
</dbReference>
<reference evidence="2" key="2">
    <citation type="submission" date="2021-09" db="EMBL/GenBank/DDBJ databases">
        <authorList>
            <person name="Jia N."/>
            <person name="Wang J."/>
            <person name="Shi W."/>
            <person name="Du L."/>
            <person name="Sun Y."/>
            <person name="Zhan W."/>
            <person name="Jiang J."/>
            <person name="Wang Q."/>
            <person name="Zhang B."/>
            <person name="Ji P."/>
            <person name="Sakyi L.B."/>
            <person name="Cui X."/>
            <person name="Yuan T."/>
            <person name="Jiang B."/>
            <person name="Yang W."/>
            <person name="Lam T.T.-Y."/>
            <person name="Chang Q."/>
            <person name="Ding S."/>
            <person name="Wang X."/>
            <person name="Zhu J."/>
            <person name="Ruan X."/>
            <person name="Zhao L."/>
            <person name="Wei J."/>
            <person name="Que T."/>
            <person name="Du C."/>
            <person name="Cheng J."/>
            <person name="Dai P."/>
            <person name="Han X."/>
            <person name="Huang E."/>
            <person name="Gao Y."/>
            <person name="Liu J."/>
            <person name="Shao H."/>
            <person name="Ye R."/>
            <person name="Li L."/>
            <person name="Wei W."/>
            <person name="Wang X."/>
            <person name="Wang C."/>
            <person name="Huo Q."/>
            <person name="Li W."/>
            <person name="Guo W."/>
            <person name="Chen H."/>
            <person name="Chen S."/>
            <person name="Zhou L."/>
            <person name="Zhou L."/>
            <person name="Ni X."/>
            <person name="Tian J."/>
            <person name="Zhou Y."/>
            <person name="Sheng Y."/>
            <person name="Liu T."/>
            <person name="Pan Y."/>
            <person name="Xia L."/>
            <person name="Li J."/>
            <person name="Zhao F."/>
            <person name="Cao W."/>
        </authorList>
    </citation>
    <scope>NUCLEOTIDE SEQUENCE</scope>
    <source>
        <strain evidence="2">Rmic-2018</strain>
        <tissue evidence="2">Larvae</tissue>
    </source>
</reference>
<comment type="caution">
    <text evidence="2">The sequence shown here is derived from an EMBL/GenBank/DDBJ whole genome shotgun (WGS) entry which is preliminary data.</text>
</comment>
<keyword evidence="3" id="KW-1185">Reference proteome</keyword>
<sequence>MFAKSYRRTLIFVIQEEDDSVADDGTVTIFTPNRQVTIKLRAQPLPEEVTELLEKHTSLIRDYDQALSSRSRKLPESLSKNIGELRKALAKAFAESGWPEETMDQIWSVGPRRCGPNVLLNRIPRFKKTPVFQEGLHCANSARLEEGDVDIAGVESFEQQ</sequence>
<dbReference type="InterPro" id="IPR020568">
    <property type="entry name" value="Ribosomal_Su5_D2-typ_SF"/>
</dbReference>
<protein>
    <recommendedName>
        <fullName evidence="1">Elongation factor-like GTPase 1 domain-containing protein</fullName>
    </recommendedName>
</protein>
<dbReference type="EMBL" id="JABSTU010000001">
    <property type="protein sequence ID" value="KAH8041085.1"/>
    <property type="molecule type" value="Genomic_DNA"/>
</dbReference>
<dbReference type="SUPFAM" id="SSF54211">
    <property type="entry name" value="Ribosomal protein S5 domain 2-like"/>
    <property type="match status" value="1"/>
</dbReference>
<dbReference type="Proteomes" id="UP000821866">
    <property type="component" value="Chromosome 1"/>
</dbReference>
<dbReference type="VEuPathDB" id="VectorBase:LOC119166429"/>
<evidence type="ECO:0000313" key="3">
    <source>
        <dbReference type="Proteomes" id="UP000821866"/>
    </source>
</evidence>
<dbReference type="Gene3D" id="3.30.230.10">
    <property type="match status" value="1"/>
</dbReference>
<gene>
    <name evidence="2" type="ORF">HPB51_013745</name>
</gene>
<evidence type="ECO:0000259" key="1">
    <source>
        <dbReference type="Pfam" id="PF25118"/>
    </source>
</evidence>
<feature type="domain" description="Elongation factor-like GTPase 1" evidence="1">
    <location>
        <begin position="41"/>
        <end position="122"/>
    </location>
</feature>
<proteinExistence type="predicted"/>
<name>A0A9J6F4E6_RHIMP</name>
<organism evidence="2 3">
    <name type="scientific">Rhipicephalus microplus</name>
    <name type="common">Cattle tick</name>
    <name type="synonym">Boophilus microplus</name>
    <dbReference type="NCBI Taxonomy" id="6941"/>
    <lineage>
        <taxon>Eukaryota</taxon>
        <taxon>Metazoa</taxon>
        <taxon>Ecdysozoa</taxon>
        <taxon>Arthropoda</taxon>
        <taxon>Chelicerata</taxon>
        <taxon>Arachnida</taxon>
        <taxon>Acari</taxon>
        <taxon>Parasitiformes</taxon>
        <taxon>Ixodida</taxon>
        <taxon>Ixodoidea</taxon>
        <taxon>Ixodidae</taxon>
        <taxon>Rhipicephalinae</taxon>
        <taxon>Rhipicephalus</taxon>
        <taxon>Boophilus</taxon>
    </lineage>
</organism>
<dbReference type="Pfam" id="PF25118">
    <property type="entry name" value="EFL1"/>
    <property type="match status" value="1"/>
</dbReference>